<dbReference type="Proteomes" id="UP000029228">
    <property type="component" value="Unassembled WGS sequence"/>
</dbReference>
<dbReference type="EMBL" id="BBMR01000002">
    <property type="protein sequence ID" value="GAL17728.1"/>
    <property type="molecule type" value="Genomic_DNA"/>
</dbReference>
<reference evidence="2 3" key="1">
    <citation type="submission" date="2014-09" db="EMBL/GenBank/DDBJ databases">
        <title>Vibrio maritimus JCM 19235. (C45) whole genome shotgun sequence.</title>
        <authorList>
            <person name="Sawabe T."/>
            <person name="Meirelles P."/>
            <person name="Nakanishi M."/>
            <person name="Sayaka M."/>
            <person name="Hattori M."/>
            <person name="Ohkuma M."/>
        </authorList>
    </citation>
    <scope>NUCLEOTIDE SEQUENCE [LARGE SCALE GENOMIC DNA]</scope>
    <source>
        <strain evidence="3">JCM19235</strain>
    </source>
</reference>
<keyword evidence="1" id="KW-0732">Signal</keyword>
<keyword evidence="3" id="KW-1185">Reference proteome</keyword>
<reference evidence="2 3" key="2">
    <citation type="submission" date="2014-09" db="EMBL/GenBank/DDBJ databases">
        <authorList>
            <consortium name="NBRP consortium"/>
            <person name="Sawabe T."/>
            <person name="Meirelles P."/>
            <person name="Nakanishi M."/>
            <person name="Sayaka M."/>
            <person name="Hattori M."/>
            <person name="Ohkuma M."/>
        </authorList>
    </citation>
    <scope>NUCLEOTIDE SEQUENCE [LARGE SCALE GENOMIC DNA]</scope>
    <source>
        <strain evidence="3">JCM19235</strain>
    </source>
</reference>
<protein>
    <submittedName>
        <fullName evidence="2">Uncharacterized protein</fullName>
    </submittedName>
</protein>
<sequence>MNLKRNTTILLAATITTTPVLAKPVLEFFISDLEGQYRSLVVTDNNAHAVIRTKLTKDLIQECYPDSGLTKGWANLQTSANFHDLDNAETLSDRLNALTANCDNVEANTTLEDLSAVSPAPYRRAYSGNFMIDNVIDKKNTDVITFKILRKNMKYDIGTKTQNNKEKPVWKRTNYSALYGVSENPATSDIQMVPAKDPYLYPAGLGTHLKGDFKWVWNTKATFVSDDGHVILGYQMLKYPVDFQKTNADDVYMVDNTLVDGTTIPVFWTTFVPNNGQCNGDCNATTAHAGVSKGYRLANGTYRSDIKATKNDNLVNLEIDDTLQDNLKASEVMNSFQHYEIEEKYQVLTRVNGIYHHDNAYYIFGQSHGGYAAFVRLTFE</sequence>
<evidence type="ECO:0000256" key="1">
    <source>
        <dbReference type="SAM" id="SignalP"/>
    </source>
</evidence>
<accession>A0A090RT31</accession>
<organism evidence="2 3">
    <name type="scientific">Vibrio maritimus</name>
    <dbReference type="NCBI Taxonomy" id="990268"/>
    <lineage>
        <taxon>Bacteria</taxon>
        <taxon>Pseudomonadati</taxon>
        <taxon>Pseudomonadota</taxon>
        <taxon>Gammaproteobacteria</taxon>
        <taxon>Vibrionales</taxon>
        <taxon>Vibrionaceae</taxon>
        <taxon>Vibrio</taxon>
    </lineage>
</organism>
<comment type="caution">
    <text evidence="2">The sequence shown here is derived from an EMBL/GenBank/DDBJ whole genome shotgun (WGS) entry which is preliminary data.</text>
</comment>
<evidence type="ECO:0000313" key="3">
    <source>
        <dbReference type="Proteomes" id="UP000029228"/>
    </source>
</evidence>
<dbReference type="AlphaFoldDB" id="A0A090RT31"/>
<name>A0A090RT31_9VIBR</name>
<feature type="chain" id="PRO_5001864423" evidence="1">
    <location>
        <begin position="23"/>
        <end position="380"/>
    </location>
</feature>
<feature type="signal peptide" evidence="1">
    <location>
        <begin position="1"/>
        <end position="22"/>
    </location>
</feature>
<evidence type="ECO:0000313" key="2">
    <source>
        <dbReference type="EMBL" id="GAL17728.1"/>
    </source>
</evidence>
<gene>
    <name evidence="2" type="ORF">JCM19235_6281</name>
</gene>
<proteinExistence type="predicted"/>